<evidence type="ECO:0000313" key="1">
    <source>
        <dbReference type="EnsemblPlants" id="PGSC0003DMT400014584"/>
    </source>
</evidence>
<accession>M1A4H8</accession>
<dbReference type="AlphaFoldDB" id="M1A4H8"/>
<dbReference type="EnsemblPlants" id="PGSC0003DMT400014587">
    <property type="protein sequence ID" value="PGSC0003DMT400014587"/>
    <property type="gene ID" value="PGSC0003DMG401005707"/>
</dbReference>
<dbReference type="InterPro" id="IPR014710">
    <property type="entry name" value="RmlC-like_jellyroll"/>
</dbReference>
<dbReference type="Gramene" id="PGSC0003DMT400014588">
    <property type="protein sequence ID" value="PGSC0003DMT400014588"/>
    <property type="gene ID" value="PGSC0003DMG401005707"/>
</dbReference>
<dbReference type="Gramene" id="PGSC0003DMT400014587">
    <property type="protein sequence ID" value="PGSC0003DMT400014587"/>
    <property type="gene ID" value="PGSC0003DMG401005707"/>
</dbReference>
<organism evidence="1 2">
    <name type="scientific">Solanum tuberosum</name>
    <name type="common">Potato</name>
    <dbReference type="NCBI Taxonomy" id="4113"/>
    <lineage>
        <taxon>Eukaryota</taxon>
        <taxon>Viridiplantae</taxon>
        <taxon>Streptophyta</taxon>
        <taxon>Embryophyta</taxon>
        <taxon>Tracheophyta</taxon>
        <taxon>Spermatophyta</taxon>
        <taxon>Magnoliopsida</taxon>
        <taxon>eudicotyledons</taxon>
        <taxon>Gunneridae</taxon>
        <taxon>Pentapetalae</taxon>
        <taxon>asterids</taxon>
        <taxon>lamiids</taxon>
        <taxon>Solanales</taxon>
        <taxon>Solanaceae</taxon>
        <taxon>Solanoideae</taxon>
        <taxon>Solaneae</taxon>
        <taxon>Solanum</taxon>
    </lineage>
</organism>
<dbReference type="STRING" id="4113.M1A4H8"/>
<dbReference type="Gramene" id="PGSC0003DMT400014586">
    <property type="protein sequence ID" value="PGSC0003DMT400014586"/>
    <property type="gene ID" value="PGSC0003DMG401005707"/>
</dbReference>
<dbReference type="Gene3D" id="2.60.120.10">
    <property type="entry name" value="Jelly Rolls"/>
    <property type="match status" value="1"/>
</dbReference>
<dbReference type="PaxDb" id="4113-PGSC0003DMT400014584"/>
<dbReference type="HOGENOM" id="CLU_2836195_0_0_1"/>
<dbReference type="eggNOG" id="KOG2107">
    <property type="taxonomic scope" value="Eukaryota"/>
</dbReference>
<keyword evidence="2" id="KW-1185">Reference proteome</keyword>
<evidence type="ECO:0000313" key="2">
    <source>
        <dbReference type="Proteomes" id="UP000011115"/>
    </source>
</evidence>
<dbReference type="EnsemblPlants" id="PGSC0003DMT400014588">
    <property type="protein sequence ID" value="PGSC0003DMT400014588"/>
    <property type="gene ID" value="PGSC0003DMG401005707"/>
</dbReference>
<protein>
    <submittedName>
        <fullName evidence="1">Acireductone dioxygenase</fullName>
    </submittedName>
</protein>
<sequence length="66" mass="7947">MENYSQALLIFPFRLDPREDVIHAWYMDDIDEDQRLPHHHEPKEFVSLDKLAGKDQAKNYICINYL</sequence>
<name>M1A4H8_SOLTU</name>
<dbReference type="Gramene" id="PGSC0003DMT400014584">
    <property type="protein sequence ID" value="PGSC0003DMT400014584"/>
    <property type="gene ID" value="PGSC0003DMG401005707"/>
</dbReference>
<dbReference type="Proteomes" id="UP000011115">
    <property type="component" value="Unassembled WGS sequence"/>
</dbReference>
<dbReference type="EnsemblPlants" id="PGSC0003DMT400014586">
    <property type="protein sequence ID" value="PGSC0003DMT400014586"/>
    <property type="gene ID" value="PGSC0003DMG401005707"/>
</dbReference>
<proteinExistence type="predicted"/>
<reference evidence="2" key="1">
    <citation type="journal article" date="2011" name="Nature">
        <title>Genome sequence and analysis of the tuber crop potato.</title>
        <authorList>
            <consortium name="The Potato Genome Sequencing Consortium"/>
        </authorList>
    </citation>
    <scope>NUCLEOTIDE SEQUENCE [LARGE SCALE GENOMIC DNA]</scope>
    <source>
        <strain evidence="2">cv. DM1-3 516 R44</strain>
    </source>
</reference>
<reference evidence="1" key="2">
    <citation type="submission" date="2015-06" db="UniProtKB">
        <authorList>
            <consortium name="EnsemblPlants"/>
        </authorList>
    </citation>
    <scope>IDENTIFICATION</scope>
    <source>
        <strain evidence="1">DM1-3 516 R44</strain>
    </source>
</reference>
<dbReference type="InParanoid" id="M1A4H8"/>
<dbReference type="EnsemblPlants" id="PGSC0003DMT400014584">
    <property type="protein sequence ID" value="PGSC0003DMT400014584"/>
    <property type="gene ID" value="PGSC0003DMG401005707"/>
</dbReference>